<accession>A0A844B609</accession>
<name>A0A844B609_9BURK</name>
<proteinExistence type="predicted"/>
<evidence type="ECO:0000313" key="2">
    <source>
        <dbReference type="Proteomes" id="UP000487350"/>
    </source>
</evidence>
<dbReference type="EMBL" id="WJBU01000005">
    <property type="protein sequence ID" value="MRD46776.1"/>
    <property type="molecule type" value="Genomic_DNA"/>
</dbReference>
<evidence type="ECO:0000313" key="1">
    <source>
        <dbReference type="EMBL" id="MRD46776.1"/>
    </source>
</evidence>
<dbReference type="AlphaFoldDB" id="A0A844B609"/>
<gene>
    <name evidence="1" type="ORF">GHT07_05785</name>
</gene>
<protein>
    <submittedName>
        <fullName evidence="1">Uncharacterized protein</fullName>
    </submittedName>
</protein>
<keyword evidence="2" id="KW-1185">Reference proteome</keyword>
<sequence>MTAIPHAGWVHAVLRRLPATLLQPLDTWSRGLAKKSAERRRQKAMRRAVQK</sequence>
<organism evidence="1 2">
    <name type="scientific">Caenimonas koreensis DSM 17982</name>
    <dbReference type="NCBI Taxonomy" id="1121255"/>
    <lineage>
        <taxon>Bacteria</taxon>
        <taxon>Pseudomonadati</taxon>
        <taxon>Pseudomonadota</taxon>
        <taxon>Betaproteobacteria</taxon>
        <taxon>Burkholderiales</taxon>
        <taxon>Comamonadaceae</taxon>
        <taxon>Caenimonas</taxon>
    </lineage>
</organism>
<reference evidence="1 2" key="1">
    <citation type="submission" date="2019-11" db="EMBL/GenBank/DDBJ databases">
        <title>Caenimonas koreensis gen. nov., sp. nov., isolated from activated sludge.</title>
        <authorList>
            <person name="Seung H.R."/>
        </authorList>
    </citation>
    <scope>NUCLEOTIDE SEQUENCE [LARGE SCALE GENOMIC DNA]</scope>
    <source>
        <strain evidence="1 2">EMB320</strain>
    </source>
</reference>
<dbReference type="Proteomes" id="UP000487350">
    <property type="component" value="Unassembled WGS sequence"/>
</dbReference>
<comment type="caution">
    <text evidence="1">The sequence shown here is derived from an EMBL/GenBank/DDBJ whole genome shotgun (WGS) entry which is preliminary data.</text>
</comment>
<dbReference type="RefSeq" id="WP_153584121.1">
    <property type="nucleotide sequence ID" value="NZ_WJBU01000005.1"/>
</dbReference>